<keyword evidence="1" id="KW-0808">Transferase</keyword>
<evidence type="ECO:0000256" key="5">
    <source>
        <dbReference type="ARBA" id="ARBA00022842"/>
    </source>
</evidence>
<dbReference type="PANTHER" id="PTHR37984">
    <property type="entry name" value="PROTEIN CBG26694"/>
    <property type="match status" value="1"/>
</dbReference>
<feature type="compositionally biased region" description="Basic and acidic residues" evidence="9">
    <location>
        <begin position="69"/>
        <end position="79"/>
    </location>
</feature>
<dbReference type="Gene3D" id="3.10.10.10">
    <property type="entry name" value="HIV Type 1 Reverse Transcriptase, subunit A, domain 1"/>
    <property type="match status" value="1"/>
</dbReference>
<accession>A0AAQ3TY63</accession>
<dbReference type="InterPro" id="IPR000477">
    <property type="entry name" value="RT_dom"/>
</dbReference>
<dbReference type="InterPro" id="IPR021109">
    <property type="entry name" value="Peptidase_aspartic_dom_sf"/>
</dbReference>
<dbReference type="AlphaFoldDB" id="A0AAQ3TY63"/>
<dbReference type="SUPFAM" id="SSF50630">
    <property type="entry name" value="Acid proteases"/>
    <property type="match status" value="1"/>
</dbReference>
<dbReference type="InterPro" id="IPR050951">
    <property type="entry name" value="Retrovirus_Pol_polyprotein"/>
</dbReference>
<keyword evidence="12" id="KW-1185">Reference proteome</keyword>
<proteinExistence type="predicted"/>
<evidence type="ECO:0000256" key="4">
    <source>
        <dbReference type="ARBA" id="ARBA00022759"/>
    </source>
</evidence>
<protein>
    <recommendedName>
        <fullName evidence="10">Reverse transcriptase domain-containing protein</fullName>
    </recommendedName>
</protein>
<evidence type="ECO:0000256" key="6">
    <source>
        <dbReference type="ARBA" id="ARBA00022884"/>
    </source>
</evidence>
<keyword evidence="8" id="KW-0511">Multifunctional enzyme</keyword>
<dbReference type="PANTHER" id="PTHR37984:SF5">
    <property type="entry name" value="PROTEIN NYNRIN-LIKE"/>
    <property type="match status" value="1"/>
</dbReference>
<evidence type="ECO:0000259" key="10">
    <source>
        <dbReference type="PROSITE" id="PS50878"/>
    </source>
</evidence>
<evidence type="ECO:0000256" key="2">
    <source>
        <dbReference type="ARBA" id="ARBA00022695"/>
    </source>
</evidence>
<dbReference type="FunFam" id="3.30.70.270:FF:000020">
    <property type="entry name" value="Transposon Tf2-6 polyprotein-like Protein"/>
    <property type="match status" value="1"/>
</dbReference>
<dbReference type="GO" id="GO:0015074">
    <property type="term" value="P:DNA integration"/>
    <property type="evidence" value="ECO:0007669"/>
    <property type="project" value="UniProtKB-KW"/>
</dbReference>
<keyword evidence="5" id="KW-0460">Magnesium</keyword>
<dbReference type="GO" id="GO:0003723">
    <property type="term" value="F:RNA binding"/>
    <property type="evidence" value="ECO:0007669"/>
    <property type="project" value="UniProtKB-KW"/>
</dbReference>
<name>A0AAQ3TY63_PASNO</name>
<dbReference type="CDD" id="cd09274">
    <property type="entry name" value="RNase_HI_RT_Ty3"/>
    <property type="match status" value="1"/>
</dbReference>
<dbReference type="InterPro" id="IPR001969">
    <property type="entry name" value="Aspartic_peptidase_AS"/>
</dbReference>
<evidence type="ECO:0000256" key="1">
    <source>
        <dbReference type="ARBA" id="ARBA00022679"/>
    </source>
</evidence>
<dbReference type="EMBL" id="CP144750">
    <property type="protein sequence ID" value="WVZ82304.1"/>
    <property type="molecule type" value="Genomic_DNA"/>
</dbReference>
<feature type="compositionally biased region" description="Pro residues" evidence="9">
    <location>
        <begin position="54"/>
        <end position="68"/>
    </location>
</feature>
<dbReference type="GO" id="GO:0016779">
    <property type="term" value="F:nucleotidyltransferase activity"/>
    <property type="evidence" value="ECO:0007669"/>
    <property type="project" value="UniProtKB-KW"/>
</dbReference>
<dbReference type="Pfam" id="PF08284">
    <property type="entry name" value="RVP_2"/>
    <property type="match status" value="1"/>
</dbReference>
<dbReference type="PROSITE" id="PS50878">
    <property type="entry name" value="RT_POL"/>
    <property type="match status" value="1"/>
</dbReference>
<reference evidence="11 12" key="1">
    <citation type="submission" date="2024-02" db="EMBL/GenBank/DDBJ databases">
        <title>High-quality chromosome-scale genome assembly of Pensacola bahiagrass (Paspalum notatum Flugge var. saurae).</title>
        <authorList>
            <person name="Vega J.M."/>
            <person name="Podio M."/>
            <person name="Orjuela J."/>
            <person name="Siena L.A."/>
            <person name="Pessino S.C."/>
            <person name="Combes M.C."/>
            <person name="Mariac C."/>
            <person name="Albertini E."/>
            <person name="Pupilli F."/>
            <person name="Ortiz J.P.A."/>
            <person name="Leblanc O."/>
        </authorList>
    </citation>
    <scope>NUCLEOTIDE SEQUENCE [LARGE SCALE GENOMIC DNA]</scope>
    <source>
        <strain evidence="11">R1</strain>
        <tissue evidence="11">Leaf</tissue>
    </source>
</reference>
<keyword evidence="6" id="KW-0694">RNA-binding</keyword>
<evidence type="ECO:0000256" key="7">
    <source>
        <dbReference type="ARBA" id="ARBA00022908"/>
    </source>
</evidence>
<evidence type="ECO:0000256" key="9">
    <source>
        <dbReference type="SAM" id="MobiDB-lite"/>
    </source>
</evidence>
<keyword evidence="7" id="KW-0229">DNA integration</keyword>
<sequence>MQFIEGLDPIIKSVVLVQRPQDLDSACSLALLQEEAASSSSVIKRKPDGRFSWPLPPPKTPQPLPLPPRIDKKPPEDHNVSNPAVRQPGSMEQKFSALHQYRRARGLCDRCAEKWSRDHRCAPQVQLHAMQEVWDLLSCSDQPLSEDDTAFTPPEQESEQLFMALSKAAVTGASGPRTMQFSGLIQGISIRILIDSGSTHSFLADSIAIQLSGISPLASAISVQVAGGGLLTCHSELVNASWSIQDVQFLSTLRVLPLQSYDLIVGMDWLEMHSPMQVHWKQKWLSIPYDDKFIVLQGILPEVPDGVLVHVVALLESVDPTESIPPEVQRLLSEFVALFAEPTRLPPPRHCDHEIPLFAGAQPVNVRPYRYAPALKSEIEKQVSDMLSTGVIQPSTSSFSSPVLLVKKKDQSWRFCVDYRFLNALTVKSKFLIPVIDELLDELAHASWFSCLDMRAGFHQIRLKPGEEYKTAFQTHFGHFEFTLMAFGLTGAPGTFQFAVNGTLAPALRKFALVFFDDILVYSASYEDHLVHLRAVFELLQRDQWKIKHSKCKFAQRQVAYLGHVVSAKGVATDPAKIEAVLSWPIPSNVKELRSFLGLAGYYRKFVRHFGVIACPLNNLLRKHTPFVWTADHTVAFEILKQALASAPVLALPDFSKPFAIETDASAEGVGAVLMQCGHPLAFLSKPLGPRNRGLSTYEKEYLAILIAVDQWRHYLQAAEFLILTDHRSLSHLNEQRLHTPWPTMHRYCTKVQPWQQKVFAKLLGLQYRIVYRKGSANNAADALSRRPHDINQSFALSAAVPSWLADVSIGYQHDLEAQSLIAKLTVASDSVPHFTLRDGVLRYKNRIWLGTNLPL</sequence>
<organism evidence="11 12">
    <name type="scientific">Paspalum notatum var. saurae</name>
    <dbReference type="NCBI Taxonomy" id="547442"/>
    <lineage>
        <taxon>Eukaryota</taxon>
        <taxon>Viridiplantae</taxon>
        <taxon>Streptophyta</taxon>
        <taxon>Embryophyta</taxon>
        <taxon>Tracheophyta</taxon>
        <taxon>Spermatophyta</taxon>
        <taxon>Magnoliopsida</taxon>
        <taxon>Liliopsida</taxon>
        <taxon>Poales</taxon>
        <taxon>Poaceae</taxon>
        <taxon>PACMAD clade</taxon>
        <taxon>Panicoideae</taxon>
        <taxon>Andropogonodae</taxon>
        <taxon>Paspaleae</taxon>
        <taxon>Paspalinae</taxon>
        <taxon>Paspalum</taxon>
    </lineage>
</organism>
<feature type="domain" description="Reverse transcriptase" evidence="10">
    <location>
        <begin position="387"/>
        <end position="566"/>
    </location>
</feature>
<dbReference type="Gene3D" id="3.30.70.270">
    <property type="match status" value="2"/>
</dbReference>
<evidence type="ECO:0000256" key="8">
    <source>
        <dbReference type="ARBA" id="ARBA00023268"/>
    </source>
</evidence>
<dbReference type="InterPro" id="IPR043502">
    <property type="entry name" value="DNA/RNA_pol_sf"/>
</dbReference>
<dbReference type="GO" id="GO:0004519">
    <property type="term" value="F:endonuclease activity"/>
    <property type="evidence" value="ECO:0007669"/>
    <property type="project" value="UniProtKB-KW"/>
</dbReference>
<evidence type="ECO:0000313" key="12">
    <source>
        <dbReference type="Proteomes" id="UP001341281"/>
    </source>
</evidence>
<dbReference type="InterPro" id="IPR043128">
    <property type="entry name" value="Rev_trsase/Diguanyl_cyclase"/>
</dbReference>
<dbReference type="Pfam" id="PF17919">
    <property type="entry name" value="RT_RNaseH_2"/>
    <property type="match status" value="1"/>
</dbReference>
<evidence type="ECO:0000256" key="3">
    <source>
        <dbReference type="ARBA" id="ARBA00022722"/>
    </source>
</evidence>
<dbReference type="CDD" id="cd01647">
    <property type="entry name" value="RT_LTR"/>
    <property type="match status" value="1"/>
</dbReference>
<dbReference type="PROSITE" id="PS00141">
    <property type="entry name" value="ASP_PROTEASE"/>
    <property type="match status" value="1"/>
</dbReference>
<feature type="region of interest" description="Disordered" evidence="9">
    <location>
        <begin position="38"/>
        <end position="91"/>
    </location>
</feature>
<keyword evidence="4" id="KW-0255">Endonuclease</keyword>
<keyword evidence="4" id="KW-0378">Hydrolase</keyword>
<dbReference type="Proteomes" id="UP001341281">
    <property type="component" value="Chromosome 06"/>
</dbReference>
<keyword evidence="3" id="KW-0540">Nuclease</keyword>
<dbReference type="GO" id="GO:0004190">
    <property type="term" value="F:aspartic-type endopeptidase activity"/>
    <property type="evidence" value="ECO:0007669"/>
    <property type="project" value="InterPro"/>
</dbReference>
<dbReference type="SUPFAM" id="SSF56672">
    <property type="entry name" value="DNA/RNA polymerases"/>
    <property type="match status" value="1"/>
</dbReference>
<dbReference type="InterPro" id="IPR041577">
    <property type="entry name" value="RT_RNaseH_2"/>
</dbReference>
<gene>
    <name evidence="11" type="ORF">U9M48_029580</name>
</gene>
<keyword evidence="2" id="KW-0548">Nucleotidyltransferase</keyword>
<dbReference type="Pfam" id="PF00078">
    <property type="entry name" value="RVT_1"/>
    <property type="match status" value="1"/>
</dbReference>
<dbReference type="GO" id="GO:0006508">
    <property type="term" value="P:proteolysis"/>
    <property type="evidence" value="ECO:0007669"/>
    <property type="project" value="InterPro"/>
</dbReference>
<dbReference type="CDD" id="cd00303">
    <property type="entry name" value="retropepsin_like"/>
    <property type="match status" value="1"/>
</dbReference>
<dbReference type="Gene3D" id="2.40.70.10">
    <property type="entry name" value="Acid Proteases"/>
    <property type="match status" value="1"/>
</dbReference>
<evidence type="ECO:0000313" key="11">
    <source>
        <dbReference type="EMBL" id="WVZ82304.1"/>
    </source>
</evidence>